<comment type="caution">
    <text evidence="1">The sequence shown here is derived from an EMBL/GenBank/DDBJ whole genome shotgun (WGS) entry which is preliminary data.</text>
</comment>
<sequence>MKTIDYSDVFGYGTVHAHTISIHVYDPPYDGPTNPIALISSFGTHHFGMNRVLFQMN</sequence>
<proteinExistence type="predicted"/>
<name>A0A0F8ZAH0_9ZZZZ</name>
<evidence type="ECO:0000313" key="1">
    <source>
        <dbReference type="EMBL" id="KKK82905.1"/>
    </source>
</evidence>
<dbReference type="EMBL" id="LAZR01052458">
    <property type="protein sequence ID" value="KKK82905.1"/>
    <property type="molecule type" value="Genomic_DNA"/>
</dbReference>
<reference evidence="1" key="1">
    <citation type="journal article" date="2015" name="Nature">
        <title>Complex archaea that bridge the gap between prokaryotes and eukaryotes.</title>
        <authorList>
            <person name="Spang A."/>
            <person name="Saw J.H."/>
            <person name="Jorgensen S.L."/>
            <person name="Zaremba-Niedzwiedzka K."/>
            <person name="Martijn J."/>
            <person name="Lind A.E."/>
            <person name="van Eijk R."/>
            <person name="Schleper C."/>
            <person name="Guy L."/>
            <person name="Ettema T.J."/>
        </authorList>
    </citation>
    <scope>NUCLEOTIDE SEQUENCE</scope>
</reference>
<accession>A0A0F8ZAH0</accession>
<gene>
    <name evidence="1" type="ORF">LCGC14_2798710</name>
</gene>
<dbReference type="AlphaFoldDB" id="A0A0F8ZAH0"/>
<organism evidence="1">
    <name type="scientific">marine sediment metagenome</name>
    <dbReference type="NCBI Taxonomy" id="412755"/>
    <lineage>
        <taxon>unclassified sequences</taxon>
        <taxon>metagenomes</taxon>
        <taxon>ecological metagenomes</taxon>
    </lineage>
</organism>
<protein>
    <submittedName>
        <fullName evidence="1">Uncharacterized protein</fullName>
    </submittedName>
</protein>